<evidence type="ECO:0000313" key="3">
    <source>
        <dbReference type="Proteomes" id="UP000031036"/>
    </source>
</evidence>
<dbReference type="OrthoDB" id="410920at2759"/>
<organism evidence="2 3">
    <name type="scientific">Toxocara canis</name>
    <name type="common">Canine roundworm</name>
    <dbReference type="NCBI Taxonomy" id="6265"/>
    <lineage>
        <taxon>Eukaryota</taxon>
        <taxon>Metazoa</taxon>
        <taxon>Ecdysozoa</taxon>
        <taxon>Nematoda</taxon>
        <taxon>Chromadorea</taxon>
        <taxon>Rhabditida</taxon>
        <taxon>Spirurina</taxon>
        <taxon>Ascaridomorpha</taxon>
        <taxon>Ascaridoidea</taxon>
        <taxon>Toxocaridae</taxon>
        <taxon>Toxocara</taxon>
    </lineage>
</organism>
<keyword evidence="3" id="KW-1185">Reference proteome</keyword>
<evidence type="ECO:0000256" key="1">
    <source>
        <dbReference type="SAM" id="Phobius"/>
    </source>
</evidence>
<evidence type="ECO:0000313" key="2">
    <source>
        <dbReference type="EMBL" id="KHN82772.1"/>
    </source>
</evidence>
<dbReference type="EMBL" id="JPKZ01001309">
    <property type="protein sequence ID" value="KHN82772.1"/>
    <property type="molecule type" value="Genomic_DNA"/>
</dbReference>
<dbReference type="AlphaFoldDB" id="A0A0B2VMX8"/>
<reference evidence="2 3" key="1">
    <citation type="submission" date="2014-11" db="EMBL/GenBank/DDBJ databases">
        <title>Genetic blueprint of the zoonotic pathogen Toxocara canis.</title>
        <authorList>
            <person name="Zhu X.-Q."/>
            <person name="Korhonen P.K."/>
            <person name="Cai H."/>
            <person name="Young N.D."/>
            <person name="Nejsum P."/>
            <person name="von Samson-Himmelstjerna G."/>
            <person name="Boag P.R."/>
            <person name="Tan P."/>
            <person name="Li Q."/>
            <person name="Min J."/>
            <person name="Yang Y."/>
            <person name="Wang X."/>
            <person name="Fang X."/>
            <person name="Hall R.S."/>
            <person name="Hofmann A."/>
            <person name="Sternberg P.W."/>
            <person name="Jex A.R."/>
            <person name="Gasser R.B."/>
        </authorList>
    </citation>
    <scope>NUCLEOTIDE SEQUENCE [LARGE SCALE GENOMIC DNA]</scope>
    <source>
        <strain evidence="2">PN_DK_2014</strain>
    </source>
</reference>
<name>A0A0B2VMX8_TOXCA</name>
<keyword evidence="1" id="KW-0812">Transmembrane</keyword>
<gene>
    <name evidence="2" type="ORF">Tcan_01916</name>
</gene>
<dbReference type="STRING" id="6265.A0A0B2VMX8"/>
<dbReference type="OMA" id="YNCLRVK"/>
<keyword evidence="1" id="KW-0472">Membrane</keyword>
<protein>
    <recommendedName>
        <fullName evidence="4">HIG1 domain-containing protein</fullName>
    </recommendedName>
</protein>
<comment type="caution">
    <text evidence="2">The sequence shown here is derived from an EMBL/GenBank/DDBJ whole genome shotgun (WGS) entry which is preliminary data.</text>
</comment>
<feature type="transmembrane region" description="Helical" evidence="1">
    <location>
        <begin position="74"/>
        <end position="98"/>
    </location>
</feature>
<accession>A0A0B2VMX8</accession>
<keyword evidence="1" id="KW-1133">Transmembrane helix</keyword>
<dbReference type="Proteomes" id="UP000031036">
    <property type="component" value="Unassembled WGS sequence"/>
</dbReference>
<sequence>MEDDNREYPSRLKTYVSLRQYAKRQREEGSCAEQFTQTMVNSMKAGLCVGVPFGSYTAYRYRENRKFIPFASKASMACFTTMAAFCSLGLLVATYNCLRVKM</sequence>
<proteinExistence type="predicted"/>
<evidence type="ECO:0008006" key="4">
    <source>
        <dbReference type="Google" id="ProtNLM"/>
    </source>
</evidence>